<feature type="compositionally biased region" description="Acidic residues" evidence="1">
    <location>
        <begin position="32"/>
        <end position="42"/>
    </location>
</feature>
<dbReference type="RefSeq" id="WP_268744698.1">
    <property type="nucleotide sequence ID" value="NZ_JACJHR010000039.1"/>
</dbReference>
<evidence type="ECO:0000256" key="1">
    <source>
        <dbReference type="SAM" id="MobiDB-lite"/>
    </source>
</evidence>
<dbReference type="Proteomes" id="UP000233750">
    <property type="component" value="Unassembled WGS sequence"/>
</dbReference>
<evidence type="ECO:0000313" key="2">
    <source>
        <dbReference type="EMBL" id="PKV96781.1"/>
    </source>
</evidence>
<organism evidence="2 3">
    <name type="scientific">Amycolatopsis echigonensis</name>
    <dbReference type="NCBI Taxonomy" id="2576905"/>
    <lineage>
        <taxon>Bacteria</taxon>
        <taxon>Bacillati</taxon>
        <taxon>Actinomycetota</taxon>
        <taxon>Actinomycetes</taxon>
        <taxon>Pseudonocardiales</taxon>
        <taxon>Pseudonocardiaceae</taxon>
        <taxon>Amycolatopsis</taxon>
    </lineage>
</organism>
<feature type="compositionally biased region" description="Acidic residues" evidence="1">
    <location>
        <begin position="9"/>
        <end position="19"/>
    </location>
</feature>
<sequence>MTEPRESDDVYGDTPEEERETIRGEQGTSGDEHDDSDPQQGR</sequence>
<feature type="region of interest" description="Disordered" evidence="1">
    <location>
        <begin position="1"/>
        <end position="42"/>
    </location>
</feature>
<dbReference type="EMBL" id="PJMY01000003">
    <property type="protein sequence ID" value="PKV96781.1"/>
    <property type="molecule type" value="Genomic_DNA"/>
</dbReference>
<reference evidence="2 3" key="1">
    <citation type="submission" date="2017-12" db="EMBL/GenBank/DDBJ databases">
        <title>Sequencing the genomes of 1000 Actinobacteria strains.</title>
        <authorList>
            <person name="Klenk H.-P."/>
        </authorList>
    </citation>
    <scope>NUCLEOTIDE SEQUENCE [LARGE SCALE GENOMIC DNA]</scope>
    <source>
        <strain evidence="2 3">DSM 45165</strain>
    </source>
</reference>
<gene>
    <name evidence="2" type="ORF">ATK30_7743</name>
</gene>
<accession>A0A2N3WSC1</accession>
<evidence type="ECO:0000313" key="3">
    <source>
        <dbReference type="Proteomes" id="UP000233750"/>
    </source>
</evidence>
<keyword evidence="3" id="KW-1185">Reference proteome</keyword>
<dbReference type="AlphaFoldDB" id="A0A2N3WSC1"/>
<name>A0A2N3WSC1_9PSEU</name>
<proteinExistence type="predicted"/>
<comment type="caution">
    <text evidence="2">The sequence shown here is derived from an EMBL/GenBank/DDBJ whole genome shotgun (WGS) entry which is preliminary data.</text>
</comment>
<protein>
    <submittedName>
        <fullName evidence="2">Uncharacterized protein</fullName>
    </submittedName>
</protein>